<dbReference type="InterPro" id="IPR005119">
    <property type="entry name" value="LysR_subst-bd"/>
</dbReference>
<keyword evidence="2" id="KW-0805">Transcription regulation</keyword>
<dbReference type="EMBL" id="JANFYT010000029">
    <property type="protein sequence ID" value="MCQ4815209.1"/>
    <property type="molecule type" value="Genomic_DNA"/>
</dbReference>
<dbReference type="PANTHER" id="PTHR30419">
    <property type="entry name" value="HTH-TYPE TRANSCRIPTIONAL REGULATOR YBHD"/>
    <property type="match status" value="1"/>
</dbReference>
<dbReference type="Pfam" id="PF00126">
    <property type="entry name" value="HTH_1"/>
    <property type="match status" value="1"/>
</dbReference>
<dbReference type="GO" id="GO:0003677">
    <property type="term" value="F:DNA binding"/>
    <property type="evidence" value="ECO:0007669"/>
    <property type="project" value="UniProtKB-KW"/>
</dbReference>
<gene>
    <name evidence="6" type="ORF">NE630_12275</name>
</gene>
<dbReference type="InterPro" id="IPR036390">
    <property type="entry name" value="WH_DNA-bd_sf"/>
</dbReference>
<dbReference type="AlphaFoldDB" id="A0AAW5K7U2"/>
<comment type="similarity">
    <text evidence="1">Belongs to the LysR transcriptional regulatory family.</text>
</comment>
<comment type="caution">
    <text evidence="6">The sequence shown here is derived from an EMBL/GenBank/DDBJ whole genome shotgun (WGS) entry which is preliminary data.</text>
</comment>
<dbReference type="GO" id="GO:0005829">
    <property type="term" value="C:cytosol"/>
    <property type="evidence" value="ECO:0007669"/>
    <property type="project" value="TreeGrafter"/>
</dbReference>
<organism evidence="6 7">
    <name type="scientific">Cloacibacillus evryensis</name>
    <dbReference type="NCBI Taxonomy" id="508460"/>
    <lineage>
        <taxon>Bacteria</taxon>
        <taxon>Thermotogati</taxon>
        <taxon>Synergistota</taxon>
        <taxon>Synergistia</taxon>
        <taxon>Synergistales</taxon>
        <taxon>Synergistaceae</taxon>
        <taxon>Cloacibacillus</taxon>
    </lineage>
</organism>
<reference evidence="6 7" key="1">
    <citation type="submission" date="2022-06" db="EMBL/GenBank/DDBJ databases">
        <title>Isolation of gut microbiota from human fecal samples.</title>
        <authorList>
            <person name="Pamer E.G."/>
            <person name="Barat B."/>
            <person name="Waligurski E."/>
            <person name="Medina S."/>
            <person name="Paddock L."/>
            <person name="Mostad J."/>
        </authorList>
    </citation>
    <scope>NUCLEOTIDE SEQUENCE [LARGE SCALE GENOMIC DNA]</scope>
    <source>
        <strain evidence="6 7">DFI.9.90</strain>
    </source>
</reference>
<dbReference type="CDD" id="cd05466">
    <property type="entry name" value="PBP2_LTTR_substrate"/>
    <property type="match status" value="1"/>
</dbReference>
<proteinExistence type="inferred from homology"/>
<dbReference type="Gene3D" id="1.10.10.10">
    <property type="entry name" value="Winged helix-like DNA-binding domain superfamily/Winged helix DNA-binding domain"/>
    <property type="match status" value="1"/>
</dbReference>
<dbReference type="GO" id="GO:0003700">
    <property type="term" value="F:DNA-binding transcription factor activity"/>
    <property type="evidence" value="ECO:0007669"/>
    <property type="project" value="InterPro"/>
</dbReference>
<dbReference type="PRINTS" id="PR00039">
    <property type="entry name" value="HTHLYSR"/>
</dbReference>
<dbReference type="Proteomes" id="UP001205919">
    <property type="component" value="Unassembled WGS sequence"/>
</dbReference>
<accession>A0AAW5K7U2</accession>
<name>A0AAW5K7U2_9BACT</name>
<dbReference type="PROSITE" id="PS50931">
    <property type="entry name" value="HTH_LYSR"/>
    <property type="match status" value="1"/>
</dbReference>
<evidence type="ECO:0000256" key="2">
    <source>
        <dbReference type="ARBA" id="ARBA00023015"/>
    </source>
</evidence>
<dbReference type="PANTHER" id="PTHR30419:SF8">
    <property type="entry name" value="NITROGEN ASSIMILATION TRANSCRIPTIONAL ACTIVATOR-RELATED"/>
    <property type="match status" value="1"/>
</dbReference>
<dbReference type="SUPFAM" id="SSF46785">
    <property type="entry name" value="Winged helix' DNA-binding domain"/>
    <property type="match status" value="1"/>
</dbReference>
<dbReference type="Gene3D" id="3.40.190.290">
    <property type="match status" value="1"/>
</dbReference>
<evidence type="ECO:0000313" key="7">
    <source>
        <dbReference type="Proteomes" id="UP001205919"/>
    </source>
</evidence>
<feature type="domain" description="HTH lysR-type" evidence="5">
    <location>
        <begin position="1"/>
        <end position="58"/>
    </location>
</feature>
<dbReference type="InterPro" id="IPR000847">
    <property type="entry name" value="LysR_HTH_N"/>
</dbReference>
<protein>
    <submittedName>
        <fullName evidence="6">LysR family transcriptional regulator</fullName>
    </submittedName>
</protein>
<keyword evidence="7" id="KW-1185">Reference proteome</keyword>
<evidence type="ECO:0000313" key="6">
    <source>
        <dbReference type="EMBL" id="MCQ4815209.1"/>
    </source>
</evidence>
<dbReference type="FunFam" id="1.10.10.10:FF:000001">
    <property type="entry name" value="LysR family transcriptional regulator"/>
    <property type="match status" value="1"/>
</dbReference>
<evidence type="ECO:0000259" key="5">
    <source>
        <dbReference type="PROSITE" id="PS50931"/>
    </source>
</evidence>
<dbReference type="InterPro" id="IPR036388">
    <property type="entry name" value="WH-like_DNA-bd_sf"/>
</dbReference>
<sequence length="292" mass="33581">MELRLFRYFLAVAKEQNITKAARVLCVTQPTLSRQLSELEAELGTQLLIRGKRKVTLTDKGSLFRRRAEEIVMLADRAEQEVKTPDYLAKGDIYIGCAETETMRLVAKTAKELQQDYHNLCYHLSSGNAEDLRLRLEKGLLDFCVLMDPFDKRDFNYIELPGKDVWGLLMRKDSLLVSHERITAAELKDLPLLVSQQEEQSAEGLKKWLKGRELNIVGTYNLLYNTTLMVEEGMGYALTLDKLAPTGNDSVLCFKPLYPAVETSSYFVWKKFQIFSQAAKIFLNKMRETYER</sequence>
<keyword evidence="3" id="KW-0238">DNA-binding</keyword>
<dbReference type="SUPFAM" id="SSF53850">
    <property type="entry name" value="Periplasmic binding protein-like II"/>
    <property type="match status" value="1"/>
</dbReference>
<evidence type="ECO:0000256" key="3">
    <source>
        <dbReference type="ARBA" id="ARBA00023125"/>
    </source>
</evidence>
<evidence type="ECO:0000256" key="4">
    <source>
        <dbReference type="ARBA" id="ARBA00023163"/>
    </source>
</evidence>
<dbReference type="InterPro" id="IPR050950">
    <property type="entry name" value="HTH-type_LysR_regulators"/>
</dbReference>
<evidence type="ECO:0000256" key="1">
    <source>
        <dbReference type="ARBA" id="ARBA00009437"/>
    </source>
</evidence>
<dbReference type="RefSeq" id="WP_008708979.1">
    <property type="nucleotide sequence ID" value="NZ_CABKQM010000002.1"/>
</dbReference>
<dbReference type="Pfam" id="PF03466">
    <property type="entry name" value="LysR_substrate"/>
    <property type="match status" value="1"/>
</dbReference>
<keyword evidence="4" id="KW-0804">Transcription</keyword>